<dbReference type="InterPro" id="IPR049470">
    <property type="entry name" value="TRM61_C"/>
</dbReference>
<dbReference type="Proteomes" id="UP000554766">
    <property type="component" value="Unassembled WGS sequence"/>
</dbReference>
<organism evidence="7 8">
    <name type="scientific">Pyrobaculum arsenaticum</name>
    <dbReference type="NCBI Taxonomy" id="121277"/>
    <lineage>
        <taxon>Archaea</taxon>
        <taxon>Thermoproteota</taxon>
        <taxon>Thermoprotei</taxon>
        <taxon>Thermoproteales</taxon>
        <taxon>Thermoproteaceae</taxon>
        <taxon>Pyrobaculum</taxon>
    </lineage>
</organism>
<keyword evidence="8" id="KW-1185">Reference proteome</keyword>
<accession>A0A7L4P9X7</accession>
<dbReference type="EMBL" id="JAAVJF010000001">
    <property type="protein sequence ID" value="NYR14666.1"/>
    <property type="molecule type" value="Genomic_DNA"/>
</dbReference>
<evidence type="ECO:0000313" key="7">
    <source>
        <dbReference type="EMBL" id="NYR14666.1"/>
    </source>
</evidence>
<feature type="binding site" evidence="5">
    <location>
        <position position="172"/>
    </location>
    <ligand>
        <name>S-adenosyl-L-methionine</name>
        <dbReference type="ChEBI" id="CHEBI:59789"/>
    </ligand>
</feature>
<dbReference type="Gene3D" id="3.10.330.20">
    <property type="match status" value="1"/>
</dbReference>
<dbReference type="PROSITE" id="PS51620">
    <property type="entry name" value="SAM_TRM61"/>
    <property type="match status" value="1"/>
</dbReference>
<dbReference type="GO" id="GO:0031515">
    <property type="term" value="C:tRNA (m1A) methyltransferase complex"/>
    <property type="evidence" value="ECO:0007669"/>
    <property type="project" value="InterPro"/>
</dbReference>
<dbReference type="PANTHER" id="PTHR12133">
    <property type="entry name" value="TRNA (ADENINE(58)-N(1))-METHYLTRANSFERASE"/>
    <property type="match status" value="1"/>
</dbReference>
<name>A0A7L4P9X7_9CREN</name>
<comment type="caution">
    <text evidence="7">The sequence shown here is derived from an EMBL/GenBank/DDBJ whole genome shotgun (WGS) entry which is preliminary data.</text>
</comment>
<dbReference type="PANTHER" id="PTHR12133:SF1">
    <property type="entry name" value="TRNA (ADENINE(58)-N(1))-METHYLTRANSFERASE, MITOCHONDRIAL"/>
    <property type="match status" value="1"/>
</dbReference>
<dbReference type="OMA" id="RPDHRMI"/>
<evidence type="ECO:0000313" key="8">
    <source>
        <dbReference type="Proteomes" id="UP000554766"/>
    </source>
</evidence>
<dbReference type="Gene3D" id="3.40.50.150">
    <property type="entry name" value="Vaccinia Virus protein VP39"/>
    <property type="match status" value="1"/>
</dbReference>
<dbReference type="GO" id="GO:0160107">
    <property type="term" value="F:tRNA (adenine(58)-N1)-methyltransferase activity"/>
    <property type="evidence" value="ECO:0007669"/>
    <property type="project" value="InterPro"/>
</dbReference>
<dbReference type="RefSeq" id="WP_011900297.1">
    <property type="nucleotide sequence ID" value="NZ_JAAVJF010000001.1"/>
</dbReference>
<sequence length="255" mass="27622">MFRRGDWALLVEEGGGFRTVVRAGGGRVQTARGYIDADQLVGLPHGGVVVSSIGVRLRALPATIFDVIEHRFKLGAQAVYPKDAVHIVRAAGLGPGSRVAEAGTGSGFLTAVLAWFVRPWGVVYSFDNRVSHMRVAARNLKTAGLGDYVELQLRDVVRSGFGRVRVDVVVLDMGDPWNALGHTWEVLGPGGRVVIFSTTAEHLAKSVSTLRSAGFVEISVEEVAVRYWKPVPGELRPETFGVVHTGWIISARRGW</sequence>
<feature type="binding site" evidence="5">
    <location>
        <position position="155"/>
    </location>
    <ligand>
        <name>S-adenosyl-L-methionine</name>
        <dbReference type="ChEBI" id="CHEBI:59789"/>
    </ligand>
</feature>
<dbReference type="GeneID" id="5056361"/>
<keyword evidence="1 7" id="KW-0489">Methyltransferase</keyword>
<dbReference type="GO" id="GO:0030488">
    <property type="term" value="P:tRNA methylation"/>
    <property type="evidence" value="ECO:0007669"/>
    <property type="project" value="InterPro"/>
</dbReference>
<feature type="binding site" evidence="5">
    <location>
        <position position="127"/>
    </location>
    <ligand>
        <name>S-adenosyl-L-methionine</name>
        <dbReference type="ChEBI" id="CHEBI:59789"/>
    </ligand>
</feature>
<keyword evidence="4" id="KW-0819">tRNA processing</keyword>
<proteinExistence type="predicted"/>
<dbReference type="Pfam" id="PF08704">
    <property type="entry name" value="GCD14"/>
    <property type="match status" value="1"/>
</dbReference>
<keyword evidence="2 7" id="KW-0808">Transferase</keyword>
<dbReference type="PIRSF" id="PIRSF017269">
    <property type="entry name" value="GCD14"/>
    <property type="match status" value="1"/>
</dbReference>
<dbReference type="AlphaFoldDB" id="A0A7L4P9X7"/>
<dbReference type="SUPFAM" id="SSF53335">
    <property type="entry name" value="S-adenosyl-L-methionine-dependent methyltransferases"/>
    <property type="match status" value="1"/>
</dbReference>
<evidence type="ECO:0000256" key="1">
    <source>
        <dbReference type="ARBA" id="ARBA00022603"/>
    </source>
</evidence>
<evidence type="ECO:0000256" key="3">
    <source>
        <dbReference type="ARBA" id="ARBA00022691"/>
    </source>
</evidence>
<evidence type="ECO:0000256" key="5">
    <source>
        <dbReference type="PIRSR" id="PIRSR017269-1"/>
    </source>
</evidence>
<evidence type="ECO:0000259" key="6">
    <source>
        <dbReference type="Pfam" id="PF08704"/>
    </source>
</evidence>
<evidence type="ECO:0000256" key="4">
    <source>
        <dbReference type="ARBA" id="ARBA00022694"/>
    </source>
</evidence>
<keyword evidence="3 5" id="KW-0949">S-adenosyl-L-methionine</keyword>
<dbReference type="InterPro" id="IPR029063">
    <property type="entry name" value="SAM-dependent_MTases_sf"/>
</dbReference>
<dbReference type="Pfam" id="PF14801">
    <property type="entry name" value="TrmI-like_N"/>
    <property type="match status" value="1"/>
</dbReference>
<feature type="domain" description="tRNA (adenine(58)-N(1))-methyltransferase catalytic subunit TRM61 C-terminal" evidence="6">
    <location>
        <begin position="76"/>
        <end position="229"/>
    </location>
</feature>
<feature type="binding site" evidence="5">
    <location>
        <begin position="106"/>
        <end position="109"/>
    </location>
    <ligand>
        <name>S-adenosyl-L-methionine</name>
        <dbReference type="ChEBI" id="CHEBI:59789"/>
    </ligand>
</feature>
<protein>
    <submittedName>
        <fullName evidence="7">tRNA (Adenine-N1)-methyltransferase</fullName>
    </submittedName>
</protein>
<feature type="binding site" evidence="5">
    <location>
        <position position="132"/>
    </location>
    <ligand>
        <name>S-adenosyl-L-methionine</name>
        <dbReference type="ChEBI" id="CHEBI:59789"/>
    </ligand>
</feature>
<evidence type="ECO:0000256" key="2">
    <source>
        <dbReference type="ARBA" id="ARBA00022679"/>
    </source>
</evidence>
<dbReference type="InterPro" id="IPR014816">
    <property type="entry name" value="tRNA_MeTrfase_Gcd14"/>
</dbReference>
<reference evidence="7 8" key="1">
    <citation type="journal article" date="2020" name="Nat. Commun.">
        <title>The structures of two archaeal type IV pili illuminate evolutionary relationships.</title>
        <authorList>
            <person name="Wang F."/>
            <person name="Baquero D.P."/>
            <person name="Su Z."/>
            <person name="Beltran L.C."/>
            <person name="Prangishvili D."/>
            <person name="Krupovic M."/>
            <person name="Egelman E.H."/>
        </authorList>
    </citation>
    <scope>NUCLEOTIDE SEQUENCE [LARGE SCALE GENOMIC DNA]</scope>
    <source>
        <strain evidence="7 8">2GA</strain>
    </source>
</reference>
<gene>
    <name evidence="7" type="ORF">HC235_01520</name>
</gene>